<dbReference type="InterPro" id="IPR012131">
    <property type="entry name" value="Hstdl_DH"/>
</dbReference>
<keyword evidence="3" id="KW-0862">Zinc</keyword>
<protein>
    <submittedName>
        <fullName evidence="7">Sulfopropanediol 3-dehydrogenase</fullName>
        <ecNumber evidence="7">1.1.1.308</ecNumber>
    </submittedName>
</protein>
<comment type="similarity">
    <text evidence="5">Belongs to the histidinol dehydrogenase family.</text>
</comment>
<evidence type="ECO:0000313" key="8">
    <source>
        <dbReference type="Proteomes" id="UP000317835"/>
    </source>
</evidence>
<feature type="region of interest" description="Disordered" evidence="6">
    <location>
        <begin position="1"/>
        <end position="52"/>
    </location>
</feature>
<keyword evidence="2" id="KW-0479">Metal-binding</keyword>
<dbReference type="InterPro" id="IPR016161">
    <property type="entry name" value="Ald_DH/histidinol_DH"/>
</dbReference>
<evidence type="ECO:0000256" key="5">
    <source>
        <dbReference type="RuleBase" id="RU004175"/>
    </source>
</evidence>
<accession>A0A518HE42</accession>
<feature type="compositionally biased region" description="Basic and acidic residues" evidence="6">
    <location>
        <begin position="17"/>
        <end position="33"/>
    </location>
</feature>
<proteinExistence type="inferred from homology"/>
<dbReference type="AlphaFoldDB" id="A0A518HE42"/>
<gene>
    <name evidence="7" type="primary">hpsN</name>
    <name evidence="7" type="ORF">ElP_70890</name>
</gene>
<evidence type="ECO:0000313" key="7">
    <source>
        <dbReference type="EMBL" id="QDV39125.1"/>
    </source>
</evidence>
<keyword evidence="8" id="KW-1185">Reference proteome</keyword>
<dbReference type="GO" id="GO:0004399">
    <property type="term" value="F:histidinol dehydrogenase activity"/>
    <property type="evidence" value="ECO:0007669"/>
    <property type="project" value="UniProtKB-ARBA"/>
</dbReference>
<dbReference type="Pfam" id="PF00815">
    <property type="entry name" value="Histidinol_dh"/>
    <property type="match status" value="1"/>
</dbReference>
<geneLocation type="plasmid" evidence="8">
    <name>pelp_1</name>
</geneLocation>
<keyword evidence="7" id="KW-0614">Plasmid</keyword>
<dbReference type="EMBL" id="CP036427">
    <property type="protein sequence ID" value="QDV39125.1"/>
    <property type="molecule type" value="Genomic_DNA"/>
</dbReference>
<dbReference type="EC" id="1.1.1.308" evidence="7"/>
<dbReference type="Gene3D" id="3.40.50.1980">
    <property type="entry name" value="Nitrogenase molybdenum iron protein domain"/>
    <property type="match status" value="2"/>
</dbReference>
<dbReference type="Proteomes" id="UP000317835">
    <property type="component" value="Plasmid pElP_1"/>
</dbReference>
<dbReference type="GO" id="GO:0051287">
    <property type="term" value="F:NAD binding"/>
    <property type="evidence" value="ECO:0007669"/>
    <property type="project" value="InterPro"/>
</dbReference>
<dbReference type="PANTHER" id="PTHR21256">
    <property type="entry name" value="HISTIDINOL DEHYDROGENASE HDH"/>
    <property type="match status" value="1"/>
</dbReference>
<sequence length="496" mass="52631">MGCALAPARAASYHPTSADRLDDTAGGRPEPPRRPRGGGVGRGRRRRPGKGVHAVETWLKRGAEPAEAARADAEVRQAVARILDDVARRGDAAVRELSARLDGWDRDDYRLTPSEVEGCLARLGRRDLDDIAFAQEQIRTFARYQREALRDLEVETLPGVVLGHKNIPVGSAGCYVPGGTYPMVASAHMSVVTAKVAGVGRVVTCAPPYRGAPAAAIVAAQHLAGADEIYCLGGVQAVAAMALGTQAIAPVDLLVGPGNAYVAEAKRQLFGRVGIDLLAGPTETLVIADETVDAELCATDLLGQAEHGPESPAVLLTTSEPLARATIAEVDRLLTILPTAAMARQAWERHGAVCVADSDAELVRIADRIASEHVQVMTRDPGYFLEHLRNYGALFLGPRTNVAYGDKVIGTNHTLPTRRAARYTGGLWVGKFLKTCTYQRVESDAASALVGGYCSRLCALEGFVGHAEQANIRVRRYGGRDVPYGGVVAAGETGPD</sequence>
<evidence type="ECO:0000256" key="1">
    <source>
        <dbReference type="ARBA" id="ARBA00001947"/>
    </source>
</evidence>
<evidence type="ECO:0000256" key="4">
    <source>
        <dbReference type="ARBA" id="ARBA00023002"/>
    </source>
</evidence>
<dbReference type="SUPFAM" id="SSF53720">
    <property type="entry name" value="ALDH-like"/>
    <property type="match status" value="1"/>
</dbReference>
<dbReference type="GO" id="GO:0005829">
    <property type="term" value="C:cytosol"/>
    <property type="evidence" value="ECO:0007669"/>
    <property type="project" value="TreeGrafter"/>
</dbReference>
<reference evidence="7 8" key="1">
    <citation type="submission" date="2019-02" db="EMBL/GenBank/DDBJ databases">
        <title>Deep-cultivation of Planctomycetes and their phenomic and genomic characterization uncovers novel biology.</title>
        <authorList>
            <person name="Wiegand S."/>
            <person name="Jogler M."/>
            <person name="Boedeker C."/>
            <person name="Pinto D."/>
            <person name="Vollmers J."/>
            <person name="Rivas-Marin E."/>
            <person name="Kohn T."/>
            <person name="Peeters S.H."/>
            <person name="Heuer A."/>
            <person name="Rast P."/>
            <person name="Oberbeckmann S."/>
            <person name="Bunk B."/>
            <person name="Jeske O."/>
            <person name="Meyerdierks A."/>
            <person name="Storesund J.E."/>
            <person name="Kallscheuer N."/>
            <person name="Luecker S."/>
            <person name="Lage O.M."/>
            <person name="Pohl T."/>
            <person name="Merkel B.J."/>
            <person name="Hornburger P."/>
            <person name="Mueller R.-W."/>
            <person name="Bruemmer F."/>
            <person name="Labrenz M."/>
            <person name="Spormann A.M."/>
            <person name="Op den Camp H."/>
            <person name="Overmann J."/>
            <person name="Amann R."/>
            <person name="Jetten M.S.M."/>
            <person name="Mascher T."/>
            <person name="Medema M.H."/>
            <person name="Devos D.P."/>
            <person name="Kaster A.-K."/>
            <person name="Ovreas L."/>
            <person name="Rohde M."/>
            <person name="Galperin M.Y."/>
            <person name="Jogler C."/>
        </authorList>
    </citation>
    <scope>NUCLEOTIDE SEQUENCE [LARGE SCALE GENOMIC DNA]</scope>
    <source>
        <strain evidence="7 8">ElP</strain>
        <plasmid evidence="8">pelp_1</plasmid>
    </source>
</reference>
<organism evidence="7 8">
    <name type="scientific">Tautonia plasticadhaerens</name>
    <dbReference type="NCBI Taxonomy" id="2527974"/>
    <lineage>
        <taxon>Bacteria</taxon>
        <taxon>Pseudomonadati</taxon>
        <taxon>Planctomycetota</taxon>
        <taxon>Planctomycetia</taxon>
        <taxon>Isosphaerales</taxon>
        <taxon>Isosphaeraceae</taxon>
        <taxon>Tautonia</taxon>
    </lineage>
</organism>
<dbReference type="GO" id="GO:0046872">
    <property type="term" value="F:metal ion binding"/>
    <property type="evidence" value="ECO:0007669"/>
    <property type="project" value="UniProtKB-KW"/>
</dbReference>
<keyword evidence="4 7" id="KW-0560">Oxidoreductase</keyword>
<evidence type="ECO:0000256" key="6">
    <source>
        <dbReference type="SAM" id="MobiDB-lite"/>
    </source>
</evidence>
<evidence type="ECO:0000256" key="3">
    <source>
        <dbReference type="ARBA" id="ARBA00022833"/>
    </source>
</evidence>
<dbReference type="FunFam" id="3.40.50.1980:FF:000001">
    <property type="entry name" value="Histidinol dehydrogenase"/>
    <property type="match status" value="1"/>
</dbReference>
<dbReference type="InterPro" id="IPR001692">
    <property type="entry name" value="Histidinol_DH_CS"/>
</dbReference>
<dbReference type="PRINTS" id="PR00083">
    <property type="entry name" value="HOLDHDRGNASE"/>
</dbReference>
<dbReference type="GO" id="GO:0000105">
    <property type="term" value="P:L-histidine biosynthetic process"/>
    <property type="evidence" value="ECO:0007669"/>
    <property type="project" value="TreeGrafter"/>
</dbReference>
<dbReference type="Gene3D" id="1.20.5.1300">
    <property type="match status" value="1"/>
</dbReference>
<dbReference type="CDD" id="cd06572">
    <property type="entry name" value="Histidinol_dh"/>
    <property type="match status" value="1"/>
</dbReference>
<dbReference type="NCBIfam" id="TIGR00069">
    <property type="entry name" value="hisD"/>
    <property type="match status" value="1"/>
</dbReference>
<dbReference type="PANTHER" id="PTHR21256:SF14">
    <property type="entry name" value="HISTIDINOL DEHYDROGENASE"/>
    <property type="match status" value="1"/>
</dbReference>
<dbReference type="PROSITE" id="PS00611">
    <property type="entry name" value="HISOL_DEHYDROGENASE"/>
    <property type="match status" value="1"/>
</dbReference>
<comment type="cofactor">
    <cofactor evidence="1">
        <name>Zn(2+)</name>
        <dbReference type="ChEBI" id="CHEBI:29105"/>
    </cofactor>
</comment>
<evidence type="ECO:0000256" key="2">
    <source>
        <dbReference type="ARBA" id="ARBA00022723"/>
    </source>
</evidence>
<dbReference type="KEGG" id="tpla:ElP_70890"/>
<name>A0A518HE42_9BACT</name>